<dbReference type="PANTHER" id="PTHR11079:SF149">
    <property type="entry name" value="TRNA-SPECIFIC ADENOSINE DEAMINASE 2"/>
    <property type="match status" value="1"/>
</dbReference>
<dbReference type="GO" id="GO:0002100">
    <property type="term" value="P:tRNA wobble adenosine to inosine editing"/>
    <property type="evidence" value="ECO:0007669"/>
    <property type="project" value="InterPro"/>
</dbReference>
<comment type="caution">
    <text evidence="4">The sequence shown here is derived from an EMBL/GenBank/DDBJ whole genome shotgun (WGS) entry which is preliminary data.</text>
</comment>
<feature type="compositionally biased region" description="Low complexity" evidence="2">
    <location>
        <begin position="189"/>
        <end position="201"/>
    </location>
</feature>
<feature type="compositionally biased region" description="Gly residues" evidence="2">
    <location>
        <begin position="17"/>
        <end position="26"/>
    </location>
</feature>
<gene>
    <name evidence="4" type="ORF">IF1G_01189</name>
</gene>
<name>A0A545WEK2_9HYPO</name>
<proteinExistence type="predicted"/>
<evidence type="ECO:0000259" key="3">
    <source>
        <dbReference type="PROSITE" id="PS51747"/>
    </source>
</evidence>
<dbReference type="Proteomes" id="UP000315783">
    <property type="component" value="Unassembled WGS sequence"/>
</dbReference>
<evidence type="ECO:0000313" key="5">
    <source>
        <dbReference type="Proteomes" id="UP000315783"/>
    </source>
</evidence>
<dbReference type="AlphaFoldDB" id="A0A545WEK2"/>
<evidence type="ECO:0000256" key="2">
    <source>
        <dbReference type="SAM" id="MobiDB-lite"/>
    </source>
</evidence>
<dbReference type="Pfam" id="PF00383">
    <property type="entry name" value="dCMP_cyt_deam_1"/>
    <property type="match status" value="2"/>
</dbReference>
<feature type="compositionally biased region" description="Basic and acidic residues" evidence="2">
    <location>
        <begin position="137"/>
        <end position="146"/>
    </location>
</feature>
<dbReference type="SUPFAM" id="SSF53927">
    <property type="entry name" value="Cytidine deaminase-like"/>
    <property type="match status" value="1"/>
</dbReference>
<feature type="compositionally biased region" description="Basic and acidic residues" evidence="2">
    <location>
        <begin position="631"/>
        <end position="649"/>
    </location>
</feature>
<dbReference type="Gene3D" id="3.40.140.10">
    <property type="entry name" value="Cytidine Deaminase, domain 2"/>
    <property type="match status" value="1"/>
</dbReference>
<feature type="compositionally biased region" description="Basic and acidic residues" evidence="2">
    <location>
        <begin position="229"/>
        <end position="242"/>
    </location>
</feature>
<keyword evidence="5" id="KW-1185">Reference proteome</keyword>
<dbReference type="GO" id="GO:0046872">
    <property type="term" value="F:metal ion binding"/>
    <property type="evidence" value="ECO:0007669"/>
    <property type="project" value="UniProtKB-KW"/>
</dbReference>
<dbReference type="InterPro" id="IPR016193">
    <property type="entry name" value="Cytidine_deaminase-like"/>
</dbReference>
<dbReference type="GO" id="GO:0005634">
    <property type="term" value="C:nucleus"/>
    <property type="evidence" value="ECO:0007669"/>
    <property type="project" value="TreeGrafter"/>
</dbReference>
<dbReference type="InterPro" id="IPR002125">
    <property type="entry name" value="CMP_dCMP_dom"/>
</dbReference>
<dbReference type="EMBL" id="SPUK01000001">
    <property type="protein sequence ID" value="TQW01258.1"/>
    <property type="molecule type" value="Genomic_DNA"/>
</dbReference>
<dbReference type="STRING" id="43265.A0A545WEK2"/>
<dbReference type="CDD" id="cd01285">
    <property type="entry name" value="nucleoside_deaminase"/>
    <property type="match status" value="1"/>
</dbReference>
<feature type="region of interest" description="Disordered" evidence="2">
    <location>
        <begin position="369"/>
        <end position="447"/>
    </location>
</feature>
<dbReference type="GO" id="GO:0052717">
    <property type="term" value="F:tRNA-specific adenosine-34 deaminase activity"/>
    <property type="evidence" value="ECO:0007669"/>
    <property type="project" value="UniProtKB-EC"/>
</dbReference>
<feature type="region of interest" description="Disordered" evidence="2">
    <location>
        <begin position="1"/>
        <end position="151"/>
    </location>
</feature>
<dbReference type="OrthoDB" id="1701769at2759"/>
<dbReference type="PANTHER" id="PTHR11079">
    <property type="entry name" value="CYTOSINE DEAMINASE FAMILY MEMBER"/>
    <property type="match status" value="1"/>
</dbReference>
<keyword evidence="1" id="KW-0378">Hydrolase</keyword>
<dbReference type="GO" id="GO:0005737">
    <property type="term" value="C:cytoplasm"/>
    <property type="evidence" value="ECO:0007669"/>
    <property type="project" value="TreeGrafter"/>
</dbReference>
<feature type="compositionally biased region" description="Polar residues" evidence="2">
    <location>
        <begin position="210"/>
        <end position="219"/>
    </location>
</feature>
<reference evidence="4 5" key="1">
    <citation type="journal article" date="2019" name="Appl. Microbiol. Biotechnol.">
        <title>Genome sequence of Isaria javanica and comparative genome analysis insights into family S53 peptidase evolution in fungal entomopathogens.</title>
        <authorList>
            <person name="Lin R."/>
            <person name="Zhang X."/>
            <person name="Xin B."/>
            <person name="Zou M."/>
            <person name="Gao Y."/>
            <person name="Qin F."/>
            <person name="Hu Q."/>
            <person name="Xie B."/>
            <person name="Cheng X."/>
        </authorList>
    </citation>
    <scope>NUCLEOTIDE SEQUENCE [LARGE SCALE GENOMIC DNA]</scope>
    <source>
        <strain evidence="4 5">IJ1G</strain>
    </source>
</reference>
<feature type="compositionally biased region" description="Basic and acidic residues" evidence="2">
    <location>
        <begin position="381"/>
        <end position="403"/>
    </location>
</feature>
<feature type="compositionally biased region" description="Low complexity" evidence="2">
    <location>
        <begin position="86"/>
        <end position="129"/>
    </location>
</feature>
<evidence type="ECO:0000256" key="1">
    <source>
        <dbReference type="ARBA" id="ARBA00022801"/>
    </source>
</evidence>
<feature type="compositionally biased region" description="Gly residues" evidence="2">
    <location>
        <begin position="53"/>
        <end position="77"/>
    </location>
</feature>
<feature type="compositionally biased region" description="Basic and acidic residues" evidence="2">
    <location>
        <begin position="434"/>
        <end position="444"/>
    </location>
</feature>
<feature type="region of interest" description="Disordered" evidence="2">
    <location>
        <begin position="165"/>
        <end position="242"/>
    </location>
</feature>
<dbReference type="PROSITE" id="PS51747">
    <property type="entry name" value="CYT_DCMP_DEAMINASES_2"/>
    <property type="match status" value="1"/>
</dbReference>
<protein>
    <submittedName>
        <fullName evidence="4">Cytidine and deoxycytidylate deaminase zinc-binding region</fullName>
    </submittedName>
</protein>
<feature type="region of interest" description="Disordered" evidence="2">
    <location>
        <begin position="605"/>
        <end position="657"/>
    </location>
</feature>
<organism evidence="4 5">
    <name type="scientific">Cordyceps javanica</name>
    <dbReference type="NCBI Taxonomy" id="43265"/>
    <lineage>
        <taxon>Eukaryota</taxon>
        <taxon>Fungi</taxon>
        <taxon>Dikarya</taxon>
        <taxon>Ascomycota</taxon>
        <taxon>Pezizomycotina</taxon>
        <taxon>Sordariomycetes</taxon>
        <taxon>Hypocreomycetidae</taxon>
        <taxon>Hypocreales</taxon>
        <taxon>Cordycipitaceae</taxon>
        <taxon>Cordyceps</taxon>
    </lineage>
</organism>
<sequence length="657" mass="68950">MTSLRSFNKSNGSKQQSGGGAGGGGFRNSLRNMMRRLLHKATSTQPPSSPAGDGSGGSSPAGNGGNGGSGGAGGGSGQHAQATLQLAPANANADAPSESANPSSSLPLLHLDPLTNLVATTPASATAATPPSPTHPLPHDNSDDSWSKALNGDFSDIVKSHAHDDEATILANNPAAATKDTTPDRHNLATTDTTTATQDSTIMAPPRPLTEQTRSTQKAPLPPSQATPQREENKENVPPEKLVDSLAGLKVVDSPQKGDATKATTDAVNTANAPAVHDAGEADEQPQFDYSFLNDPVIAAERAQHLRFIGEALDMARLALKINETPVGCVLVHDGKVIAKGMNATNVTRNGTRHAEYMALAALFSYPNKDGPRTTRLKPKQLTDREEEEKAARLAARDEERTDQSVAGGEQDIATQSETEMPDAVSETLSTDVSPHEGNEDGKKGHLYPYGQKILDVERVDRSIVSESVLYVTVEPCIMCASLLRQLKIKKVYFGAVNDKFGGTGGVFSLHANSLPVREDGQTASAHPIAKPIQLPDGTGGSLGVSFPPGGGDGGNVEQGYEIEGGWGRDDAVALLRRFYVQENGRAPVPRKKEGRAARLAAMMGQDGVDGDADDETVTPSEGADTNEAGDDVRKPSSESSFDEAHLDMDGEDLYEA</sequence>
<feature type="domain" description="CMP/dCMP-type deaminase" evidence="3">
    <location>
        <begin position="303"/>
        <end position="508"/>
    </location>
</feature>
<accession>A0A545WEK2</accession>
<evidence type="ECO:0000313" key="4">
    <source>
        <dbReference type="EMBL" id="TQW01258.1"/>
    </source>
</evidence>